<dbReference type="EMBL" id="JYDL01000007">
    <property type="protein sequence ID" value="KRX26415.1"/>
    <property type="molecule type" value="Genomic_DNA"/>
</dbReference>
<keyword evidence="3" id="KW-1185">Reference proteome</keyword>
<gene>
    <name evidence="2" type="ORF">T07_13715</name>
</gene>
<evidence type="ECO:0000256" key="1">
    <source>
        <dbReference type="SAM" id="MobiDB-lite"/>
    </source>
</evidence>
<organism evidence="2 3">
    <name type="scientific">Trichinella nelsoni</name>
    <dbReference type="NCBI Taxonomy" id="6336"/>
    <lineage>
        <taxon>Eukaryota</taxon>
        <taxon>Metazoa</taxon>
        <taxon>Ecdysozoa</taxon>
        <taxon>Nematoda</taxon>
        <taxon>Enoplea</taxon>
        <taxon>Dorylaimia</taxon>
        <taxon>Trichinellida</taxon>
        <taxon>Trichinellidae</taxon>
        <taxon>Trichinella</taxon>
    </lineage>
</organism>
<reference evidence="2 3" key="1">
    <citation type="submission" date="2015-01" db="EMBL/GenBank/DDBJ databases">
        <title>Evolution of Trichinella species and genotypes.</title>
        <authorList>
            <person name="Korhonen P.K."/>
            <person name="Edoardo P."/>
            <person name="Giuseppe L.R."/>
            <person name="Gasser R.B."/>
        </authorList>
    </citation>
    <scope>NUCLEOTIDE SEQUENCE [LARGE SCALE GENOMIC DNA]</scope>
    <source>
        <strain evidence="2">ISS37</strain>
    </source>
</reference>
<feature type="region of interest" description="Disordered" evidence="1">
    <location>
        <begin position="1"/>
        <end position="32"/>
    </location>
</feature>
<accession>A0A0V0SHZ3</accession>
<evidence type="ECO:0000313" key="3">
    <source>
        <dbReference type="Proteomes" id="UP000054630"/>
    </source>
</evidence>
<protein>
    <submittedName>
        <fullName evidence="2">Uncharacterized protein</fullName>
    </submittedName>
</protein>
<comment type="caution">
    <text evidence="2">The sequence shown here is derived from an EMBL/GenBank/DDBJ whole genome shotgun (WGS) entry which is preliminary data.</text>
</comment>
<sequence length="133" mass="15377">MSDNYRITANWPPAPRTNRREDPNPGGLLEADGDLDRRLRYRAFPRRESCPLASAAEVVVTESSSSTRRAYRGSAESRRRQLERIEARQKLRTRKAPYDREATFENAELEMDMSDEMTGVTWPLALAYNRAER</sequence>
<name>A0A0V0SHZ3_9BILA</name>
<proteinExistence type="predicted"/>
<dbReference type="AlphaFoldDB" id="A0A0V0SHZ3"/>
<dbReference type="Proteomes" id="UP000054630">
    <property type="component" value="Unassembled WGS sequence"/>
</dbReference>
<feature type="compositionally biased region" description="Basic and acidic residues" evidence="1">
    <location>
        <begin position="75"/>
        <end position="84"/>
    </location>
</feature>
<feature type="region of interest" description="Disordered" evidence="1">
    <location>
        <begin position="62"/>
        <end position="84"/>
    </location>
</feature>
<evidence type="ECO:0000313" key="2">
    <source>
        <dbReference type="EMBL" id="KRX26415.1"/>
    </source>
</evidence>